<evidence type="ECO:0000256" key="1">
    <source>
        <dbReference type="PROSITE-ProRule" id="PRU00175"/>
    </source>
</evidence>
<dbReference type="PANTHER" id="PTHR45676">
    <property type="entry name" value="RING-H2 FINGER PROTEIN ATL51-RELATED"/>
    <property type="match status" value="1"/>
</dbReference>
<dbReference type="EMBL" id="OX459119">
    <property type="protein sequence ID" value="CAI9092800.1"/>
    <property type="molecule type" value="Genomic_DNA"/>
</dbReference>
<protein>
    <submittedName>
        <fullName evidence="4">OLC1v1028133C1</fullName>
    </submittedName>
</protein>
<dbReference type="Gene3D" id="3.30.40.10">
    <property type="entry name" value="Zinc/RING finger domain, C3HC4 (zinc finger)"/>
    <property type="match status" value="1"/>
</dbReference>
<keyword evidence="1" id="KW-0479">Metal-binding</keyword>
<dbReference type="InterPro" id="IPR001841">
    <property type="entry name" value="Znf_RING"/>
</dbReference>
<gene>
    <name evidence="4" type="ORF">OLC1_LOCUS4373</name>
</gene>
<feature type="transmembrane region" description="Helical" evidence="2">
    <location>
        <begin position="12"/>
        <end position="33"/>
    </location>
</feature>
<proteinExistence type="predicted"/>
<dbReference type="AlphaFoldDB" id="A0AAV1CB23"/>
<keyword evidence="5" id="KW-1185">Reference proteome</keyword>
<dbReference type="SMART" id="SM00184">
    <property type="entry name" value="RING"/>
    <property type="match status" value="1"/>
</dbReference>
<keyword evidence="2" id="KW-1133">Transmembrane helix</keyword>
<accession>A0AAV1CB23</accession>
<keyword evidence="2" id="KW-0812">Transmembrane</keyword>
<reference evidence="4" key="1">
    <citation type="submission" date="2023-03" db="EMBL/GenBank/DDBJ databases">
        <authorList>
            <person name="Julca I."/>
        </authorList>
    </citation>
    <scope>NUCLEOTIDE SEQUENCE</scope>
</reference>
<evidence type="ECO:0000313" key="5">
    <source>
        <dbReference type="Proteomes" id="UP001161247"/>
    </source>
</evidence>
<name>A0AAV1CB23_OLDCO</name>
<keyword evidence="1" id="KW-0863">Zinc-finger</keyword>
<dbReference type="GO" id="GO:0008270">
    <property type="term" value="F:zinc ion binding"/>
    <property type="evidence" value="ECO:0007669"/>
    <property type="project" value="UniProtKB-KW"/>
</dbReference>
<dbReference type="Proteomes" id="UP001161247">
    <property type="component" value="Chromosome 2"/>
</dbReference>
<dbReference type="Pfam" id="PF13639">
    <property type="entry name" value="zf-RING_2"/>
    <property type="match status" value="1"/>
</dbReference>
<sequence>MNYTLKFIIAWIIYPALLALFLTILIFTGYYFILGIKLGFDKLFLIVCERWHLRGGGHGRGRMSPIFPEPADVNLQNKDEEVAVKVLDIPAPEEYKRDRNKSITSCAICLDDLMDGELCQTLPQCKHTFHSLCINPWVLQMQTCPICRQSLPVV</sequence>
<dbReference type="SUPFAM" id="SSF57850">
    <property type="entry name" value="RING/U-box"/>
    <property type="match status" value="1"/>
</dbReference>
<evidence type="ECO:0000256" key="2">
    <source>
        <dbReference type="SAM" id="Phobius"/>
    </source>
</evidence>
<dbReference type="PANTHER" id="PTHR45676:SF159">
    <property type="entry name" value="RING-H2 FINGER PROTEIN ATL51"/>
    <property type="match status" value="1"/>
</dbReference>
<dbReference type="GO" id="GO:0016567">
    <property type="term" value="P:protein ubiquitination"/>
    <property type="evidence" value="ECO:0007669"/>
    <property type="project" value="TreeGrafter"/>
</dbReference>
<evidence type="ECO:0000313" key="4">
    <source>
        <dbReference type="EMBL" id="CAI9092800.1"/>
    </source>
</evidence>
<keyword evidence="2" id="KW-0472">Membrane</keyword>
<organism evidence="4 5">
    <name type="scientific">Oldenlandia corymbosa var. corymbosa</name>
    <dbReference type="NCBI Taxonomy" id="529605"/>
    <lineage>
        <taxon>Eukaryota</taxon>
        <taxon>Viridiplantae</taxon>
        <taxon>Streptophyta</taxon>
        <taxon>Embryophyta</taxon>
        <taxon>Tracheophyta</taxon>
        <taxon>Spermatophyta</taxon>
        <taxon>Magnoliopsida</taxon>
        <taxon>eudicotyledons</taxon>
        <taxon>Gunneridae</taxon>
        <taxon>Pentapetalae</taxon>
        <taxon>asterids</taxon>
        <taxon>lamiids</taxon>
        <taxon>Gentianales</taxon>
        <taxon>Rubiaceae</taxon>
        <taxon>Rubioideae</taxon>
        <taxon>Spermacoceae</taxon>
        <taxon>Hedyotis-Oldenlandia complex</taxon>
        <taxon>Oldenlandia</taxon>
    </lineage>
</organism>
<dbReference type="InterPro" id="IPR013083">
    <property type="entry name" value="Znf_RING/FYVE/PHD"/>
</dbReference>
<evidence type="ECO:0000259" key="3">
    <source>
        <dbReference type="PROSITE" id="PS50089"/>
    </source>
</evidence>
<dbReference type="PROSITE" id="PS50089">
    <property type="entry name" value="ZF_RING_2"/>
    <property type="match status" value="1"/>
</dbReference>
<feature type="domain" description="RING-type" evidence="3">
    <location>
        <begin position="106"/>
        <end position="148"/>
    </location>
</feature>
<keyword evidence="1" id="KW-0862">Zinc</keyword>